<evidence type="ECO:0000313" key="2">
    <source>
        <dbReference type="Proteomes" id="UP000294498"/>
    </source>
</evidence>
<gene>
    <name evidence="1" type="ORF">EDB95_5292</name>
</gene>
<comment type="caution">
    <text evidence="1">The sequence shown here is derived from an EMBL/GenBank/DDBJ whole genome shotgun (WGS) entry which is preliminary data.</text>
</comment>
<dbReference type="EMBL" id="SODV01000002">
    <property type="protein sequence ID" value="TDW97442.1"/>
    <property type="molecule type" value="Genomic_DNA"/>
</dbReference>
<name>A0A4V3GKY5_9BACT</name>
<sequence length="260" mass="30478">MPHSTRQDIHDQREQNKMGLDTYFLDKNNLFDPAIDKLITDIKTQMETISDEMEGWDSIKEDDPERYAELEDQMDQSGTSILEQQRDATMDMIYLQDQLIALMEMKIVYAVKSLEINISRLLRAAFYTNQRFHQWTVVVEFMKGKGIQVNKLDGYTEINQLRSVNNAIKHSGEVDESTKNIPEFERWKVFSSRSLGDFYERISRYPSIFLKSLIAAIHSELYVFSDSKLDEMTRSIVLRMNKEDALKFARKILAEYGDQK</sequence>
<dbReference type="Proteomes" id="UP000294498">
    <property type="component" value="Unassembled WGS sequence"/>
</dbReference>
<accession>A0A4V3GKY5</accession>
<proteinExistence type="predicted"/>
<reference evidence="1 2" key="1">
    <citation type="submission" date="2019-03" db="EMBL/GenBank/DDBJ databases">
        <title>Genomic Encyclopedia of Type Strains, Phase IV (KMG-IV): sequencing the most valuable type-strain genomes for metagenomic binning, comparative biology and taxonomic classification.</title>
        <authorList>
            <person name="Goeker M."/>
        </authorList>
    </citation>
    <scope>NUCLEOTIDE SEQUENCE [LARGE SCALE GENOMIC DNA]</scope>
    <source>
        <strain evidence="1 2">DSM 100059</strain>
    </source>
</reference>
<organism evidence="1 2">
    <name type="scientific">Dinghuibacter silviterrae</name>
    <dbReference type="NCBI Taxonomy" id="1539049"/>
    <lineage>
        <taxon>Bacteria</taxon>
        <taxon>Pseudomonadati</taxon>
        <taxon>Bacteroidota</taxon>
        <taxon>Chitinophagia</taxon>
        <taxon>Chitinophagales</taxon>
        <taxon>Chitinophagaceae</taxon>
        <taxon>Dinghuibacter</taxon>
    </lineage>
</organism>
<protein>
    <submittedName>
        <fullName evidence="1">Uncharacterized protein</fullName>
    </submittedName>
</protein>
<dbReference type="OrthoDB" id="1437071at2"/>
<evidence type="ECO:0000313" key="1">
    <source>
        <dbReference type="EMBL" id="TDW97442.1"/>
    </source>
</evidence>
<dbReference type="AlphaFoldDB" id="A0A4V3GKY5"/>
<dbReference type="RefSeq" id="WP_133999684.1">
    <property type="nucleotide sequence ID" value="NZ_SODV01000002.1"/>
</dbReference>
<keyword evidence="2" id="KW-1185">Reference proteome</keyword>